<feature type="transmembrane region" description="Helical" evidence="2">
    <location>
        <begin position="28"/>
        <end position="48"/>
    </location>
</feature>
<feature type="compositionally biased region" description="Acidic residues" evidence="1">
    <location>
        <begin position="1"/>
        <end position="12"/>
    </location>
</feature>
<accession>A0A930V9M3</accession>
<dbReference type="AlphaFoldDB" id="A0A930V9M3"/>
<keyword evidence="2" id="KW-0472">Membrane</keyword>
<dbReference type="EMBL" id="JADKPN010000001">
    <property type="protein sequence ID" value="MBF4762453.1"/>
    <property type="molecule type" value="Genomic_DNA"/>
</dbReference>
<feature type="transmembrane region" description="Helical" evidence="2">
    <location>
        <begin position="60"/>
        <end position="81"/>
    </location>
</feature>
<evidence type="ECO:0000313" key="3">
    <source>
        <dbReference type="EMBL" id="MBF4762453.1"/>
    </source>
</evidence>
<name>A0A930V9M3_9ACTN</name>
<keyword evidence="4" id="KW-1185">Reference proteome</keyword>
<sequence length="169" mass="18041">MRDAPPPEDDERDPQTPLEGRLQPTSPAVLTAWGLVGLVGGWLLHAYADRAMDAAPIVTWAQPLALFLVAAILAATARATWRSVHVRNERLQSHQAVNRLVLARACAYVGVLVAGGYLGYALSWVGVSAELAEQRAVRSLVAGLGGACVVVTALLLERACRVRKEDDAP</sequence>
<keyword evidence="2" id="KW-0812">Transmembrane</keyword>
<evidence type="ECO:0000256" key="1">
    <source>
        <dbReference type="SAM" id="MobiDB-lite"/>
    </source>
</evidence>
<feature type="region of interest" description="Disordered" evidence="1">
    <location>
        <begin position="1"/>
        <end position="23"/>
    </location>
</feature>
<comment type="caution">
    <text evidence="3">The sequence shown here is derived from an EMBL/GenBank/DDBJ whole genome shotgun (WGS) entry which is preliminary data.</text>
</comment>
<evidence type="ECO:0000313" key="4">
    <source>
        <dbReference type="Proteomes" id="UP000640489"/>
    </source>
</evidence>
<gene>
    <name evidence="3" type="ORF">ISU07_04895</name>
</gene>
<dbReference type="InterPro" id="IPR021517">
    <property type="entry name" value="DUF3180"/>
</dbReference>
<keyword evidence="2" id="KW-1133">Transmembrane helix</keyword>
<proteinExistence type="predicted"/>
<organism evidence="3 4">
    <name type="scientific">Nocardioides islandensis</name>
    <dbReference type="NCBI Taxonomy" id="433663"/>
    <lineage>
        <taxon>Bacteria</taxon>
        <taxon>Bacillati</taxon>
        <taxon>Actinomycetota</taxon>
        <taxon>Actinomycetes</taxon>
        <taxon>Propionibacteriales</taxon>
        <taxon>Nocardioidaceae</taxon>
        <taxon>Nocardioides</taxon>
    </lineage>
</organism>
<dbReference type="RefSeq" id="WP_194705565.1">
    <property type="nucleotide sequence ID" value="NZ_JADKPN010000001.1"/>
</dbReference>
<dbReference type="Pfam" id="PF11377">
    <property type="entry name" value="DUF3180"/>
    <property type="match status" value="1"/>
</dbReference>
<feature type="transmembrane region" description="Helical" evidence="2">
    <location>
        <begin position="101"/>
        <end position="124"/>
    </location>
</feature>
<feature type="transmembrane region" description="Helical" evidence="2">
    <location>
        <begin position="136"/>
        <end position="156"/>
    </location>
</feature>
<reference evidence="3" key="1">
    <citation type="submission" date="2020-11" db="EMBL/GenBank/DDBJ databases">
        <title>Nocardioides sp. nov., isolated from Soil of Cynanchum wilfordii Hemsley rhizosphere.</title>
        <authorList>
            <person name="Lee J.-S."/>
            <person name="Suh M.K."/>
            <person name="Kim J.-S."/>
        </authorList>
    </citation>
    <scope>NUCLEOTIDE SEQUENCE</scope>
    <source>
        <strain evidence="3">KCTC 19275</strain>
    </source>
</reference>
<dbReference type="Proteomes" id="UP000640489">
    <property type="component" value="Unassembled WGS sequence"/>
</dbReference>
<protein>
    <submittedName>
        <fullName evidence="3">DUF3180 domain-containing protein</fullName>
    </submittedName>
</protein>
<evidence type="ECO:0000256" key="2">
    <source>
        <dbReference type="SAM" id="Phobius"/>
    </source>
</evidence>